<evidence type="ECO:0000313" key="2">
    <source>
        <dbReference type="Proteomes" id="UP000054815"/>
    </source>
</evidence>
<gene>
    <name evidence="1" type="ORF">T4E_5758</name>
</gene>
<dbReference type="AlphaFoldDB" id="A0A0V0XT62"/>
<comment type="caution">
    <text evidence="1">The sequence shown here is derived from an EMBL/GenBank/DDBJ whole genome shotgun (WGS) entry which is preliminary data.</text>
</comment>
<reference evidence="1 2" key="1">
    <citation type="submission" date="2015-01" db="EMBL/GenBank/DDBJ databases">
        <title>Evolution of Trichinella species and genotypes.</title>
        <authorList>
            <person name="Korhonen P.K."/>
            <person name="Edoardo P."/>
            <person name="Giuseppe L.R."/>
            <person name="Gasser R.B."/>
        </authorList>
    </citation>
    <scope>NUCLEOTIDE SEQUENCE [LARGE SCALE GENOMIC DNA]</scope>
    <source>
        <strain evidence="1">ISS141</strain>
    </source>
</reference>
<sequence>MNTLDGIEMYSSSIVHELQQCNEKLKAHAIHFVSISECTMANVVPLFLLKISNKIKIILGSHMKASHEGYAYVVPLQMLTIAI</sequence>
<proteinExistence type="predicted"/>
<evidence type="ECO:0000313" key="1">
    <source>
        <dbReference type="EMBL" id="KRX90956.1"/>
    </source>
</evidence>
<dbReference type="Proteomes" id="UP000054815">
    <property type="component" value="Unassembled WGS sequence"/>
</dbReference>
<name>A0A0V0XT62_TRIPS</name>
<dbReference type="EMBL" id="JYDU01000151">
    <property type="protein sequence ID" value="KRX90956.1"/>
    <property type="molecule type" value="Genomic_DNA"/>
</dbReference>
<accession>A0A0V0XT62</accession>
<organism evidence="1 2">
    <name type="scientific">Trichinella pseudospiralis</name>
    <name type="common">Parasitic roundworm</name>
    <dbReference type="NCBI Taxonomy" id="6337"/>
    <lineage>
        <taxon>Eukaryota</taxon>
        <taxon>Metazoa</taxon>
        <taxon>Ecdysozoa</taxon>
        <taxon>Nematoda</taxon>
        <taxon>Enoplea</taxon>
        <taxon>Dorylaimia</taxon>
        <taxon>Trichinellida</taxon>
        <taxon>Trichinellidae</taxon>
        <taxon>Trichinella</taxon>
    </lineage>
</organism>
<protein>
    <submittedName>
        <fullName evidence="1">Uncharacterized protein</fullName>
    </submittedName>
</protein>